<accession>A0A1B6M066</accession>
<feature type="region of interest" description="Disordered" evidence="1">
    <location>
        <begin position="200"/>
        <end position="296"/>
    </location>
</feature>
<proteinExistence type="predicted"/>
<feature type="region of interest" description="Disordered" evidence="1">
    <location>
        <begin position="312"/>
        <end position="339"/>
    </location>
</feature>
<dbReference type="InterPro" id="IPR013087">
    <property type="entry name" value="Znf_C2H2_type"/>
</dbReference>
<evidence type="ECO:0000313" key="3">
    <source>
        <dbReference type="EMBL" id="JAT29318.1"/>
    </source>
</evidence>
<name>A0A1B6M066_9HEMI</name>
<feature type="non-terminal residue" evidence="3">
    <location>
        <position position="508"/>
    </location>
</feature>
<organism evidence="3">
    <name type="scientific">Graphocephala atropunctata</name>
    <dbReference type="NCBI Taxonomy" id="36148"/>
    <lineage>
        <taxon>Eukaryota</taxon>
        <taxon>Metazoa</taxon>
        <taxon>Ecdysozoa</taxon>
        <taxon>Arthropoda</taxon>
        <taxon>Hexapoda</taxon>
        <taxon>Insecta</taxon>
        <taxon>Pterygota</taxon>
        <taxon>Neoptera</taxon>
        <taxon>Paraneoptera</taxon>
        <taxon>Hemiptera</taxon>
        <taxon>Auchenorrhyncha</taxon>
        <taxon>Membracoidea</taxon>
        <taxon>Cicadellidae</taxon>
        <taxon>Cicadellinae</taxon>
        <taxon>Cicadellini</taxon>
        <taxon>Graphocephala</taxon>
    </lineage>
</organism>
<sequence length="508" mass="54394">MNAEFNLLDQGINDWGLTDVKTDSCLFDQDFGNTSSWEPETKPLLCLRCQLEFCSLSQYFNHHLRHVDQPSVVVNPINLNFPPSWPAGKAVKKRPGPKSRTVVENLPPQQPYSPLKLTIKRLPTCQEPAFEVVNKKKGRVRVGSASMDDMIPEGLGGSPHPVPTPSPTPSDILRPEVNADTHRSTWESLAYSFGFLAPESPVDQVVGNTPAVNGNTQPDHEGKEDSGASSNSEAEPPPSLHNGVSETEPEPSKSVEQESSDSGCEKDESEKDFSGDKNAETTPAPSPLPANPSPVGSLTILAPSALNSSVVNGSLPPEPLDSNMVSEAFDEPVPPQPPPPVKEGLTILSPAALGATSGSVNLLNLNPNNASNDPLGLLRSYMEPDTANYMLETCEVCGDRSENLEQHRAAMGHYKCHMSPDCAVVLFTSAAELSKHQHVTHGILPPQPPQQSLEQLAQQVQRLPVPYGMAPAMGTPPPSVSPLPYRVPGGITLSYPQPPAPGPAQTPP</sequence>
<dbReference type="EMBL" id="GEBQ01010659">
    <property type="protein sequence ID" value="JAT29318.1"/>
    <property type="molecule type" value="Transcribed_RNA"/>
</dbReference>
<evidence type="ECO:0000259" key="2">
    <source>
        <dbReference type="PROSITE" id="PS00028"/>
    </source>
</evidence>
<feature type="compositionally biased region" description="Basic and acidic residues" evidence="1">
    <location>
        <begin position="263"/>
        <end position="279"/>
    </location>
</feature>
<protein>
    <recommendedName>
        <fullName evidence="2">C2H2-type domain-containing protein</fullName>
    </recommendedName>
</protein>
<dbReference type="AlphaFoldDB" id="A0A1B6M066"/>
<evidence type="ECO:0000313" key="4">
    <source>
        <dbReference type="EMBL" id="JAT36217.1"/>
    </source>
</evidence>
<feature type="region of interest" description="Disordered" evidence="1">
    <location>
        <begin position="88"/>
        <end position="107"/>
    </location>
</feature>
<reference evidence="3" key="1">
    <citation type="submission" date="2015-11" db="EMBL/GenBank/DDBJ databases">
        <title>De novo transcriptome assembly of four potential Pierce s Disease insect vectors from Arizona vineyards.</title>
        <authorList>
            <person name="Tassone E.E."/>
        </authorList>
    </citation>
    <scope>NUCLEOTIDE SEQUENCE</scope>
</reference>
<feature type="domain" description="C2H2-type" evidence="2">
    <location>
        <begin position="46"/>
        <end position="66"/>
    </location>
</feature>
<dbReference type="PROSITE" id="PS00028">
    <property type="entry name" value="ZINC_FINGER_C2H2_1"/>
    <property type="match status" value="1"/>
</dbReference>
<feature type="region of interest" description="Disordered" evidence="1">
    <location>
        <begin position="147"/>
        <end position="175"/>
    </location>
</feature>
<feature type="compositionally biased region" description="Polar residues" evidence="1">
    <location>
        <begin position="206"/>
        <end position="217"/>
    </location>
</feature>
<gene>
    <name evidence="4" type="ORF">g.39946</name>
    <name evidence="3" type="ORF">g.39951</name>
</gene>
<dbReference type="EMBL" id="GEBQ01003760">
    <property type="protein sequence ID" value="JAT36217.1"/>
    <property type="molecule type" value="Transcribed_RNA"/>
</dbReference>
<evidence type="ECO:0000256" key="1">
    <source>
        <dbReference type="SAM" id="MobiDB-lite"/>
    </source>
</evidence>